<accession>A2RYR2</accession>
<protein>
    <submittedName>
        <fullName evidence="1">Uncharacterized protein</fullName>
    </submittedName>
</protein>
<dbReference type="HOGENOM" id="CLU_3286176_0_0_4"/>
<sequence length="40" mass="4532">MTVDKVLVVVTTTKIKTIATNTPTTLIIEVWNMNTLPFRQ</sequence>
<gene>
    <name evidence="1" type="ordered locus">BMA10229_1023</name>
</gene>
<evidence type="ECO:0000313" key="2">
    <source>
        <dbReference type="Proteomes" id="UP000002283"/>
    </source>
</evidence>
<name>A2RYR2_BURM9</name>
<evidence type="ECO:0000313" key="1">
    <source>
        <dbReference type="EMBL" id="ABN00204.1"/>
    </source>
</evidence>
<dbReference type="AlphaFoldDB" id="A2RYR2"/>
<organism evidence="1 2">
    <name type="scientific">Burkholderia mallei (strain NCTC 10229)</name>
    <dbReference type="NCBI Taxonomy" id="412022"/>
    <lineage>
        <taxon>Bacteria</taxon>
        <taxon>Pseudomonadati</taxon>
        <taxon>Pseudomonadota</taxon>
        <taxon>Betaproteobacteria</taxon>
        <taxon>Burkholderiales</taxon>
        <taxon>Burkholderiaceae</taxon>
        <taxon>Burkholderia</taxon>
        <taxon>pseudomallei group</taxon>
    </lineage>
</organism>
<dbReference type="Proteomes" id="UP000002283">
    <property type="component" value="Chromosome II"/>
</dbReference>
<dbReference type="EMBL" id="CP000545">
    <property type="protein sequence ID" value="ABN00204.1"/>
    <property type="molecule type" value="Genomic_DNA"/>
</dbReference>
<reference evidence="1 2" key="1">
    <citation type="submission" date="2007-01" db="EMBL/GenBank/DDBJ databases">
        <authorList>
            <person name="DeShazer D."/>
            <person name="Woods D.E."/>
            <person name="Nierman W.C."/>
        </authorList>
    </citation>
    <scope>NUCLEOTIDE SEQUENCE [LARGE SCALE GENOMIC DNA]</scope>
    <source>
        <strain evidence="1 2">NCTC 10229</strain>
    </source>
</reference>
<dbReference type="KEGG" id="bml:BMA10229_1023"/>
<proteinExistence type="predicted"/>